<keyword evidence="1" id="KW-0732">Signal</keyword>
<dbReference type="Proteomes" id="UP000800094">
    <property type="component" value="Unassembled WGS sequence"/>
</dbReference>
<keyword evidence="3" id="KW-1185">Reference proteome</keyword>
<evidence type="ECO:0000313" key="2">
    <source>
        <dbReference type="EMBL" id="KAF2243582.1"/>
    </source>
</evidence>
<proteinExistence type="predicted"/>
<reference evidence="2" key="1">
    <citation type="journal article" date="2020" name="Stud. Mycol.">
        <title>101 Dothideomycetes genomes: a test case for predicting lifestyles and emergence of pathogens.</title>
        <authorList>
            <person name="Haridas S."/>
            <person name="Albert R."/>
            <person name="Binder M."/>
            <person name="Bloem J."/>
            <person name="Labutti K."/>
            <person name="Salamov A."/>
            <person name="Andreopoulos B."/>
            <person name="Baker S."/>
            <person name="Barry K."/>
            <person name="Bills G."/>
            <person name="Bluhm B."/>
            <person name="Cannon C."/>
            <person name="Castanera R."/>
            <person name="Culley D."/>
            <person name="Daum C."/>
            <person name="Ezra D."/>
            <person name="Gonzalez J."/>
            <person name="Henrissat B."/>
            <person name="Kuo A."/>
            <person name="Liang C."/>
            <person name="Lipzen A."/>
            <person name="Lutzoni F."/>
            <person name="Magnuson J."/>
            <person name="Mondo S."/>
            <person name="Nolan M."/>
            <person name="Ohm R."/>
            <person name="Pangilinan J."/>
            <person name="Park H.-J."/>
            <person name="Ramirez L."/>
            <person name="Alfaro M."/>
            <person name="Sun H."/>
            <person name="Tritt A."/>
            <person name="Yoshinaga Y."/>
            <person name="Zwiers L.-H."/>
            <person name="Turgeon B."/>
            <person name="Goodwin S."/>
            <person name="Spatafora J."/>
            <person name="Crous P."/>
            <person name="Grigoriev I."/>
        </authorList>
    </citation>
    <scope>NUCLEOTIDE SEQUENCE</scope>
    <source>
        <strain evidence="2">CBS 122368</strain>
    </source>
</reference>
<dbReference type="AlphaFoldDB" id="A0A6A6I0S9"/>
<name>A0A6A6I0S9_9PLEO</name>
<feature type="signal peptide" evidence="1">
    <location>
        <begin position="1"/>
        <end position="32"/>
    </location>
</feature>
<sequence>MPNATISIVQLLAFPWAGLLFSSSFLRHETSCHDYDSCLSLACSLGGTHSDGTVAFSENSWVGCLLFRLKTGFYSATPFMTKSKITTQVIYLYEQTLRRR</sequence>
<dbReference type="EMBL" id="ML987204">
    <property type="protein sequence ID" value="KAF2243582.1"/>
    <property type="molecule type" value="Genomic_DNA"/>
</dbReference>
<organism evidence="2 3">
    <name type="scientific">Trematosphaeria pertusa</name>
    <dbReference type="NCBI Taxonomy" id="390896"/>
    <lineage>
        <taxon>Eukaryota</taxon>
        <taxon>Fungi</taxon>
        <taxon>Dikarya</taxon>
        <taxon>Ascomycota</taxon>
        <taxon>Pezizomycotina</taxon>
        <taxon>Dothideomycetes</taxon>
        <taxon>Pleosporomycetidae</taxon>
        <taxon>Pleosporales</taxon>
        <taxon>Massarineae</taxon>
        <taxon>Trematosphaeriaceae</taxon>
        <taxon>Trematosphaeria</taxon>
    </lineage>
</organism>
<dbReference type="GeneID" id="54572647"/>
<gene>
    <name evidence="2" type="ORF">BU26DRAFT_104720</name>
</gene>
<protein>
    <recommendedName>
        <fullName evidence="4">Secreted protein</fullName>
    </recommendedName>
</protein>
<evidence type="ECO:0008006" key="4">
    <source>
        <dbReference type="Google" id="ProtNLM"/>
    </source>
</evidence>
<accession>A0A6A6I0S9</accession>
<evidence type="ECO:0000256" key="1">
    <source>
        <dbReference type="SAM" id="SignalP"/>
    </source>
</evidence>
<feature type="chain" id="PRO_5025360013" description="Secreted protein" evidence="1">
    <location>
        <begin position="33"/>
        <end position="100"/>
    </location>
</feature>
<dbReference type="RefSeq" id="XP_033678586.1">
    <property type="nucleotide sequence ID" value="XM_033819317.1"/>
</dbReference>
<evidence type="ECO:0000313" key="3">
    <source>
        <dbReference type="Proteomes" id="UP000800094"/>
    </source>
</evidence>